<comment type="caution">
    <text evidence="4">The sequence shown here is derived from an EMBL/GenBank/DDBJ whole genome shotgun (WGS) entry which is preliminary data.</text>
</comment>
<feature type="compositionally biased region" description="Acidic residues" evidence="1">
    <location>
        <begin position="129"/>
        <end position="182"/>
    </location>
</feature>
<sequence>MQKKKLISIAIALTLQSYYIPAIAAENNDDEKECPSNISSLPKEKRAKLSPTCLATPENDNHWGWVAGGVAALVAGVAIGVENNGGGDSNHSYTPPTPDNGGDVTPPDDGGNVTPPDDGGDDNVIPPDDSGDDDVTPPDDSGDDDVTPPDDSGDDDVTPPDDSGDDDVTPPDDSGDDDDTPTDDSVTTFSNGVTIDKGKDTLAFDSFKLDSGSVLEGAVWNYSEPDNQWQLTTADGKTLNVTGWDVTDANAAVIEGTQENGLYWKYDSRGYLIIADDNTTVISGDDQAHNSDRGMDISGQDRTGVIISGDRTVNTLTGDSSVTDGATGMVISGDGTTNTISGHSTVDNATGALISGNGTTTNFAGDIAVSGGGTAIIIDGDNATIKNTGTSDISGAGSTGTVINGNNARVNNDGDMTITDGGTGGHITGDNVVIDNAGSTTVSGADSTALYIDGDNALVINEGNQTISGGAVGTRIDGDDAHTTNTGDITVDGAGSAAVIINGDNGSLTQAGDLLVTDGAMGIITYGTGNEAKNTGNATVRDADSVGFVVAGEKNTFKNKGDIDVSLNGTGALVSGDMSQVTLDGDINVVSVQDSEGVFSSATGVSVSGDSNAVDITGNVNISADYGQDDLAAGAPPLTGVVVGGNGNTVTLNGALNIDDNDLSATGGQYLDVVGLSVTGDDNDVEIDGGINITHSEDPLDGTSADITGISVSGNSTVTLNGHSTIDTNTVVGGHVVLARVNNGGSLILGDDSVVDVNVSYIPTGYYTYNALLMADGEGTSIENKGDITSHGVYSVIRADNGAEVSNSGDILVYATSSNSSEDRAAITRASGEGAAVHNKAGGDITIISNQTPQGNGGIGTYPLEWYTHTFYAMMASDYGDVVNDEGATIHLQGAGVYGVAASKGTASNAGDIYLDGFVPTLDDENNITDTNYWKPSQLYLTSSGMVAGSTSSGNGDATAINTGNITVNNAGFGMMALNGGTAINQGVITLTADDGVTGQANELVGMAALNGGVVINDTTGTINIDADYGQPFLTDSSSTVVNYGTVCYDSACQNSDEYNPTDSNVSLSFRDGDEITAEGETLTGETIITNPVATETVHVTNAGIVSGGKVTVRNYGDVTNESTGSISSVGIDKGGVYTNEGTTAAVSVDGGVFNNTGTVTGKTGTTVAGSIINNSGSMNAVEQWASTMNNIGTVSAWVGASGSTVLNNYSGGEIDKLNFTGAATVNNAGIINNGSVDKGGTFNNLEGGVVTLINDGLWAGAFNNWGTVNSDADIATGGSGHTLYNGSTGVINGQITTAKNNGGSKAINDGTINIDKTGNVAMSAHGSAKMVNNGTINVGTVGTTQTGMVGMQLESDAKSDAVIENNGTINIYASNSYAFSQLGSNGHIVNNGTVYIDDSVTGSGFIKQDGKTIEGSGENGDGTEVHYVDFTAPTEPTITDGTTTVTTSDSADSSATNNLSGYVVGTSADGSAGKLMVSNASMNGVEINTGFTAGTADTTVSFDNVVEGSNLSDAGAIQSTSVVWNAQGSQDADGNVDVTMTKNAYADVATDSSVSDVAQALDAGYTNNELYTSLNVGTTAELNSALKQVSGAQATTVFREARVLSNRFTMLADAAPQIKDGLAFNVVAKGDPRAELGNDTQYDMLALRQTLDLTASQNLTLEYGIARLDGDGSKTAGDNGLTGGYSQFFGLKHSMAFDEGLAWNNSLRYDVHNLDSSRSVAYGDVNKIADSDMRQQYLEFRSEGAKTFTMMSDTLKVTPYAGVKFRHTMEGGYKERSAGDFNLSMNSGNETAVDSIVGLKLDYAGKDGWSATATLEGGPNLSYSKSQRTASLQGAAGQSFGVDDGQKGGGVNGLATIGVKYSSNDTALHLDAYQWKEDGISDKGFMLNVKKTFR</sequence>
<feature type="domain" description="Autotransporter" evidence="3">
    <location>
        <begin position="1591"/>
        <end position="1894"/>
    </location>
</feature>
<dbReference type="InterPro" id="IPR005546">
    <property type="entry name" value="Autotransporte_beta"/>
</dbReference>
<evidence type="ECO:0000256" key="2">
    <source>
        <dbReference type="SAM" id="SignalP"/>
    </source>
</evidence>
<organism evidence="4 5">
    <name type="scientific">Salmonella enterica subsp. enterica serovar Wilhelmsburg</name>
    <dbReference type="NCBI Taxonomy" id="1960126"/>
    <lineage>
        <taxon>Bacteria</taxon>
        <taxon>Pseudomonadati</taxon>
        <taxon>Pseudomonadota</taxon>
        <taxon>Gammaproteobacteria</taxon>
        <taxon>Enterobacterales</taxon>
        <taxon>Enterobacteriaceae</taxon>
        <taxon>Salmonella</taxon>
    </lineage>
</organism>
<dbReference type="InterPro" id="IPR036709">
    <property type="entry name" value="Autotransporte_beta_dom_sf"/>
</dbReference>
<dbReference type="InterPro" id="IPR058035">
    <property type="entry name" value="BigA/YdbA-like_N"/>
</dbReference>
<dbReference type="Pfam" id="PF25784">
    <property type="entry name" value="BigA_N"/>
    <property type="match status" value="1"/>
</dbReference>
<proteinExistence type="predicted"/>
<accession>A0A659NSS4</accession>
<dbReference type="EMBL" id="PYJZ01000119">
    <property type="protein sequence ID" value="TGC60441.1"/>
    <property type="molecule type" value="Genomic_DNA"/>
</dbReference>
<feature type="region of interest" description="Disordered" evidence="1">
    <location>
        <begin position="85"/>
        <end position="193"/>
    </location>
</feature>
<evidence type="ECO:0000259" key="3">
    <source>
        <dbReference type="PROSITE" id="PS51208"/>
    </source>
</evidence>
<dbReference type="InterPro" id="IPR058034">
    <property type="entry name" value="BigA_beta"/>
</dbReference>
<evidence type="ECO:0000313" key="5">
    <source>
        <dbReference type="Proteomes" id="UP000297558"/>
    </source>
</evidence>
<dbReference type="PROSITE" id="PS51208">
    <property type="entry name" value="AUTOTRANSPORTER"/>
    <property type="match status" value="1"/>
</dbReference>
<dbReference type="Proteomes" id="UP000297558">
    <property type="component" value="Unassembled WGS sequence"/>
</dbReference>
<feature type="region of interest" description="Disordered" evidence="1">
    <location>
        <begin position="27"/>
        <end position="47"/>
    </location>
</feature>
<feature type="chain" id="PRO_5025028370" evidence="2">
    <location>
        <begin position="25"/>
        <end position="1895"/>
    </location>
</feature>
<dbReference type="SUPFAM" id="SSF103515">
    <property type="entry name" value="Autotransporter"/>
    <property type="match status" value="1"/>
</dbReference>
<reference evidence="4 5" key="1">
    <citation type="submission" date="2018-03" db="EMBL/GenBank/DDBJ databases">
        <title>Non-Typhoidal Salmonella genome sequencing and assembly.</title>
        <authorList>
            <person name="Matchawe C."/>
        </authorList>
    </citation>
    <scope>NUCLEOTIDE SEQUENCE [LARGE SCALE GENOMIC DNA]</scope>
    <source>
        <strain evidence="4 5">36ev</strain>
    </source>
</reference>
<feature type="signal peptide" evidence="2">
    <location>
        <begin position="1"/>
        <end position="24"/>
    </location>
</feature>
<gene>
    <name evidence="4" type="ORF">C9E98_21035</name>
</gene>
<protein>
    <submittedName>
        <fullName evidence="4">Autotransporter adhesin BigA</fullName>
    </submittedName>
</protein>
<evidence type="ECO:0000256" key="1">
    <source>
        <dbReference type="SAM" id="MobiDB-lite"/>
    </source>
</evidence>
<dbReference type="Pfam" id="PF25783">
    <property type="entry name" value="BigA_beta"/>
    <property type="match status" value="1"/>
</dbReference>
<name>A0A659NSS4_SALET</name>
<evidence type="ECO:0000313" key="4">
    <source>
        <dbReference type="EMBL" id="TGC60441.1"/>
    </source>
</evidence>
<dbReference type="SMART" id="SM00869">
    <property type="entry name" value="Autotransporter"/>
    <property type="match status" value="1"/>
</dbReference>
<keyword evidence="2" id="KW-0732">Signal</keyword>